<reference evidence="1" key="1">
    <citation type="submission" date="2021-06" db="EMBL/GenBank/DDBJ databases">
        <authorList>
            <person name="Kallberg Y."/>
            <person name="Tangrot J."/>
            <person name="Rosling A."/>
        </authorList>
    </citation>
    <scope>NUCLEOTIDE SEQUENCE</scope>
    <source>
        <strain evidence="1">FL966</strain>
    </source>
</reference>
<gene>
    <name evidence="1" type="ORF">CPELLU_LOCUS2529</name>
</gene>
<organism evidence="1 2">
    <name type="scientific">Cetraspora pellucida</name>
    <dbReference type="NCBI Taxonomy" id="1433469"/>
    <lineage>
        <taxon>Eukaryota</taxon>
        <taxon>Fungi</taxon>
        <taxon>Fungi incertae sedis</taxon>
        <taxon>Mucoromycota</taxon>
        <taxon>Glomeromycotina</taxon>
        <taxon>Glomeromycetes</taxon>
        <taxon>Diversisporales</taxon>
        <taxon>Gigasporaceae</taxon>
        <taxon>Cetraspora</taxon>
    </lineage>
</organism>
<protein>
    <submittedName>
        <fullName evidence="1">22494_t:CDS:1</fullName>
    </submittedName>
</protein>
<dbReference type="AlphaFoldDB" id="A0A9N8ZPN0"/>
<evidence type="ECO:0000313" key="2">
    <source>
        <dbReference type="Proteomes" id="UP000789759"/>
    </source>
</evidence>
<name>A0A9N8ZPN0_9GLOM</name>
<dbReference type="OrthoDB" id="2433406at2759"/>
<dbReference type="Proteomes" id="UP000789759">
    <property type="component" value="Unassembled WGS sequence"/>
</dbReference>
<sequence>IELALNKLNSSDKPSIQAATLRLKVAEMTLRYANKNNHLPNCSGPSIVLSSHKEQELVGYCKNMQKLGFGLTRSGINHCVMTIMNNNNCNHLFNDNGPRKSWWSCFLKDHPDLFFHVPQVLSEAHTQRANPVIIKDHFDKL</sequence>
<proteinExistence type="predicted"/>
<accession>A0A9N8ZPN0</accession>
<dbReference type="EMBL" id="CAJVQA010001109">
    <property type="protein sequence ID" value="CAG8502722.1"/>
    <property type="molecule type" value="Genomic_DNA"/>
</dbReference>
<keyword evidence="2" id="KW-1185">Reference proteome</keyword>
<comment type="caution">
    <text evidence="1">The sequence shown here is derived from an EMBL/GenBank/DDBJ whole genome shotgun (WGS) entry which is preliminary data.</text>
</comment>
<feature type="non-terminal residue" evidence="1">
    <location>
        <position position="1"/>
    </location>
</feature>
<evidence type="ECO:0000313" key="1">
    <source>
        <dbReference type="EMBL" id="CAG8502722.1"/>
    </source>
</evidence>